<dbReference type="EMBL" id="JAACJM010000004">
    <property type="protein sequence ID" value="KAF5373188.1"/>
    <property type="molecule type" value="Genomic_DNA"/>
</dbReference>
<proteinExistence type="predicted"/>
<reference evidence="1 2" key="1">
    <citation type="journal article" date="2020" name="ISME J.">
        <title>Uncovering the hidden diversity of litter-decomposition mechanisms in mushroom-forming fungi.</title>
        <authorList>
            <person name="Floudas D."/>
            <person name="Bentzer J."/>
            <person name="Ahren D."/>
            <person name="Johansson T."/>
            <person name="Persson P."/>
            <person name="Tunlid A."/>
        </authorList>
    </citation>
    <scope>NUCLEOTIDE SEQUENCE [LARGE SCALE GENOMIC DNA]</scope>
    <source>
        <strain evidence="1 2">CBS 291.85</strain>
    </source>
</reference>
<organism evidence="1 2">
    <name type="scientific">Tetrapyrgos nigripes</name>
    <dbReference type="NCBI Taxonomy" id="182062"/>
    <lineage>
        <taxon>Eukaryota</taxon>
        <taxon>Fungi</taxon>
        <taxon>Dikarya</taxon>
        <taxon>Basidiomycota</taxon>
        <taxon>Agaricomycotina</taxon>
        <taxon>Agaricomycetes</taxon>
        <taxon>Agaricomycetidae</taxon>
        <taxon>Agaricales</taxon>
        <taxon>Marasmiineae</taxon>
        <taxon>Marasmiaceae</taxon>
        <taxon>Tetrapyrgos</taxon>
    </lineage>
</organism>
<accession>A0A8H5GXX9</accession>
<keyword evidence="2" id="KW-1185">Reference proteome</keyword>
<sequence length="346" mass="39722">MICPTCGTDAPRFDIFNTASKIDTMLRNFPLHYDFQSSAVTQMLLDAENDSQRYDTEIYDLKLRLSNLIAKQTELQKQIARMKSLTAPIRRLPIEVLCHLFSLFCMAYPVFLSDWCFGAHSRRRPPFALSSVCAGWRQIVINTSRLWCNIDISVMNAAHVPHFIQPLQFCLERSKSSPLTLDIRLGINPSNSLSDMCIDQSARWQHVVIVGDVNDSKFPNLSCGRSFPLLESLAVFPRSIDDPDLHLFNNAPRLRSLQLCAIPSEDNLLKFSSRTRITHLELDCDYDDFVFDELEMFPNLKSVIYLRMSHKLIPSDVCPQTSQLSAIKFNLYDYNEESKKSTRNHD</sequence>
<evidence type="ECO:0008006" key="3">
    <source>
        <dbReference type="Google" id="ProtNLM"/>
    </source>
</evidence>
<evidence type="ECO:0000313" key="1">
    <source>
        <dbReference type="EMBL" id="KAF5373188.1"/>
    </source>
</evidence>
<gene>
    <name evidence="1" type="ORF">D9758_001658</name>
</gene>
<dbReference type="Proteomes" id="UP000559256">
    <property type="component" value="Unassembled WGS sequence"/>
</dbReference>
<comment type="caution">
    <text evidence="1">The sequence shown here is derived from an EMBL/GenBank/DDBJ whole genome shotgun (WGS) entry which is preliminary data.</text>
</comment>
<evidence type="ECO:0000313" key="2">
    <source>
        <dbReference type="Proteomes" id="UP000559256"/>
    </source>
</evidence>
<dbReference type="AlphaFoldDB" id="A0A8H5GXX9"/>
<name>A0A8H5GXX9_9AGAR</name>
<dbReference type="OrthoDB" id="3266451at2759"/>
<protein>
    <recommendedName>
        <fullName evidence="3">F-box domain-containing protein</fullName>
    </recommendedName>
</protein>